<accession>A0AAV5KTF5</accession>
<sequence length="96" mass="10222">MTASQQGNRTKNPGGFDLNPGAGFETQGLGSRNPHLGSSNPSVLGSSNPSVLAFENQKWNQQHDPALQPLAGTSTGPSPPANFTWFPFFLSHFPEN</sequence>
<reference evidence="2 3" key="1">
    <citation type="journal article" date="2021" name="Commun. Biol.">
        <title>The genome of Shorea leprosula (Dipterocarpaceae) highlights the ecological relevance of drought in aseasonal tropical rainforests.</title>
        <authorList>
            <person name="Ng K.K.S."/>
            <person name="Kobayashi M.J."/>
            <person name="Fawcett J.A."/>
            <person name="Hatakeyama M."/>
            <person name="Paape T."/>
            <person name="Ng C.H."/>
            <person name="Ang C.C."/>
            <person name="Tnah L.H."/>
            <person name="Lee C.T."/>
            <person name="Nishiyama T."/>
            <person name="Sese J."/>
            <person name="O'Brien M.J."/>
            <person name="Copetti D."/>
            <person name="Mohd Noor M.I."/>
            <person name="Ong R.C."/>
            <person name="Putra M."/>
            <person name="Sireger I.Z."/>
            <person name="Indrioko S."/>
            <person name="Kosugi Y."/>
            <person name="Izuno A."/>
            <person name="Isagi Y."/>
            <person name="Lee S.L."/>
            <person name="Shimizu K.K."/>
        </authorList>
    </citation>
    <scope>NUCLEOTIDE SEQUENCE [LARGE SCALE GENOMIC DNA]</scope>
    <source>
        <strain evidence="2">214</strain>
    </source>
</reference>
<gene>
    <name evidence="2" type="ORF">SLEP1_g37037</name>
</gene>
<evidence type="ECO:0000256" key="1">
    <source>
        <dbReference type="SAM" id="MobiDB-lite"/>
    </source>
</evidence>
<evidence type="ECO:0000313" key="3">
    <source>
        <dbReference type="Proteomes" id="UP001054252"/>
    </source>
</evidence>
<protein>
    <submittedName>
        <fullName evidence="2">Uncharacterized protein</fullName>
    </submittedName>
</protein>
<comment type="caution">
    <text evidence="2">The sequence shown here is derived from an EMBL/GenBank/DDBJ whole genome shotgun (WGS) entry which is preliminary data.</text>
</comment>
<evidence type="ECO:0000313" key="2">
    <source>
        <dbReference type="EMBL" id="GKV27921.1"/>
    </source>
</evidence>
<feature type="region of interest" description="Disordered" evidence="1">
    <location>
        <begin position="1"/>
        <end position="78"/>
    </location>
</feature>
<feature type="compositionally biased region" description="Polar residues" evidence="1">
    <location>
        <begin position="36"/>
        <end position="50"/>
    </location>
</feature>
<proteinExistence type="predicted"/>
<dbReference type="EMBL" id="BPVZ01000077">
    <property type="protein sequence ID" value="GKV27921.1"/>
    <property type="molecule type" value="Genomic_DNA"/>
</dbReference>
<keyword evidence="3" id="KW-1185">Reference proteome</keyword>
<organism evidence="2 3">
    <name type="scientific">Rubroshorea leprosula</name>
    <dbReference type="NCBI Taxonomy" id="152421"/>
    <lineage>
        <taxon>Eukaryota</taxon>
        <taxon>Viridiplantae</taxon>
        <taxon>Streptophyta</taxon>
        <taxon>Embryophyta</taxon>
        <taxon>Tracheophyta</taxon>
        <taxon>Spermatophyta</taxon>
        <taxon>Magnoliopsida</taxon>
        <taxon>eudicotyledons</taxon>
        <taxon>Gunneridae</taxon>
        <taxon>Pentapetalae</taxon>
        <taxon>rosids</taxon>
        <taxon>malvids</taxon>
        <taxon>Malvales</taxon>
        <taxon>Dipterocarpaceae</taxon>
        <taxon>Rubroshorea</taxon>
    </lineage>
</organism>
<dbReference type="AlphaFoldDB" id="A0AAV5KTF5"/>
<feature type="compositionally biased region" description="Polar residues" evidence="1">
    <location>
        <begin position="1"/>
        <end position="11"/>
    </location>
</feature>
<name>A0AAV5KTF5_9ROSI</name>
<dbReference type="Proteomes" id="UP001054252">
    <property type="component" value="Unassembled WGS sequence"/>
</dbReference>